<organism evidence="1 2">
    <name type="scientific">Moritella viscosa</name>
    <dbReference type="NCBI Taxonomy" id="80854"/>
    <lineage>
        <taxon>Bacteria</taxon>
        <taxon>Pseudomonadati</taxon>
        <taxon>Pseudomonadota</taxon>
        <taxon>Gammaproteobacteria</taxon>
        <taxon>Alteromonadales</taxon>
        <taxon>Moritellaceae</taxon>
        <taxon>Moritella</taxon>
    </lineage>
</organism>
<evidence type="ECO:0000313" key="1">
    <source>
        <dbReference type="EMBL" id="SGY89055.1"/>
    </source>
</evidence>
<reference evidence="1 2" key="1">
    <citation type="submission" date="2016-11" db="EMBL/GenBank/DDBJ databases">
        <authorList>
            <person name="Jaros S."/>
            <person name="Januszkiewicz K."/>
            <person name="Wedrychowicz H."/>
        </authorList>
    </citation>
    <scope>NUCLEOTIDE SEQUENCE [LARGE SCALE GENOMIC DNA]</scope>
    <source>
        <strain evidence="1">NVI 5450</strain>
    </source>
</reference>
<sequence length="790" mass="90208">MDFKLLSNYPKISDTLSEEFRALILMHMTKNKATRPQYLLNLYSSFLDIINLKNEHTERYSGLDILNDADAFYQQSHILIGFIHVEGKFSLGRKIALSCSVKHIFSGIAKNKGLYFPAMRWSSIDMIFIEKCIKLYHDKDKNITKLAYYNGWSAVDKEGKNHNLSLAKVYDSYGRDFTKLIQNTLQVYIRTQKIGSAGQINTRLISLLNNFTELRPNLLELKVALEPQNMTRFFLEILNLRLGRVVHNGESTKHFLSSKWPCIVRYYTDCFVRGGLFEEPIHDLITPAFKASKTKMSVSEGGLHKKQSVRLLTNIPLSITDSQAIERIFERVNRDIDHVRVISQQLVDKIIYRHERNQELLKIGVVKPLSGNHCGATKYPDGLENLANTLATFNHYRFGFDGSKHNKYLLFLGCLGKSELLRKELNLPTIETIIPFLVQLVLEHPKLTPAWFIGWRLFSKNGDQIGFKQSGEQYVIVSNKERRGAHLAEQIIILTEHSKHIVEALISHTQLAREELKKQGCSDWRYMLITATGLSSKPKKVVQIATTRKEHKQFQNAFIAQSINRDGQVILSESESRDLADAINLRNVRSSRAVQVYLETYSVDAMVEALGHAKYTPDLLSRYLPDVILEYFNSRWVRIFQNAIIYEAMKDSPYLLDAVDLSPDELDRFLLNHSLGPLPEHIKKGKEVASSINSEPNAIRAFDEIIVMLSVPLLQMLIAISNIVEKAQDGETLPEICEKWYETAVFIINHLTISTNGESKCLATASALPFLEEAKLNPLNVHKIKDALCR</sequence>
<gene>
    <name evidence="1" type="ORF">NVI5450_0947</name>
</gene>
<evidence type="ECO:0000313" key="2">
    <source>
        <dbReference type="Proteomes" id="UP000183794"/>
    </source>
</evidence>
<dbReference type="OrthoDB" id="8532641at2"/>
<dbReference type="RefSeq" id="WP_075518024.1">
    <property type="nucleotide sequence ID" value="NZ_FPLD01000034.1"/>
</dbReference>
<proteinExistence type="predicted"/>
<accession>A0A1L0AN17</accession>
<dbReference type="EMBL" id="FPLD01000034">
    <property type="protein sequence ID" value="SGY89055.1"/>
    <property type="molecule type" value="Genomic_DNA"/>
</dbReference>
<name>A0A1L0AN17_9GAMM</name>
<protein>
    <submittedName>
        <fullName evidence="1">Uncharacterized protein</fullName>
    </submittedName>
</protein>
<dbReference type="Proteomes" id="UP000183794">
    <property type="component" value="Unassembled WGS sequence"/>
</dbReference>
<dbReference type="AlphaFoldDB" id="A0A1L0AN17"/>